<evidence type="ECO:0000256" key="2">
    <source>
        <dbReference type="ARBA" id="ARBA00009695"/>
    </source>
</evidence>
<dbReference type="Proteomes" id="UP000178558">
    <property type="component" value="Unassembled WGS sequence"/>
</dbReference>
<comment type="caution">
    <text evidence="8">The sequence shown here is derived from an EMBL/GenBank/DDBJ whole genome shotgun (WGS) entry which is preliminary data.</text>
</comment>
<evidence type="ECO:0000259" key="6">
    <source>
        <dbReference type="Pfam" id="PF21981"/>
    </source>
</evidence>
<name>A0A1F7J2G9_9BACT</name>
<accession>A0A1F7J2G9</accession>
<evidence type="ECO:0000313" key="8">
    <source>
        <dbReference type="EMBL" id="OGK49803.1"/>
    </source>
</evidence>
<gene>
    <name evidence="5" type="primary">recX</name>
    <name evidence="8" type="ORF">A3B50_03160</name>
</gene>
<feature type="domain" description="RecX first three-helical" evidence="7">
    <location>
        <begin position="11"/>
        <end position="53"/>
    </location>
</feature>
<sequence>MTDTQELLEKAKNLAYFYLKFRPRSEHEISEYLTKKKRRHKLTDEIIKKAIAELKDEKLIDDEAFIKWHVDRRSRAKPKSQMLLSRELMRFGIPKEMIIEHFESQELDEEALARKALAPRWARILRLPKEKRFQKAASFLQSRGFFYGVIKNTIAEMEKEDYN</sequence>
<dbReference type="PANTHER" id="PTHR33602:SF1">
    <property type="entry name" value="REGULATORY PROTEIN RECX FAMILY PROTEIN"/>
    <property type="match status" value="1"/>
</dbReference>
<dbReference type="PANTHER" id="PTHR33602">
    <property type="entry name" value="REGULATORY PROTEIN RECX FAMILY PROTEIN"/>
    <property type="match status" value="1"/>
</dbReference>
<evidence type="ECO:0000259" key="7">
    <source>
        <dbReference type="Pfam" id="PF21982"/>
    </source>
</evidence>
<comment type="subcellular location">
    <subcellularLocation>
        <location evidence="1 5">Cytoplasm</location>
    </subcellularLocation>
</comment>
<dbReference type="HAMAP" id="MF_01114">
    <property type="entry name" value="RecX"/>
    <property type="match status" value="1"/>
</dbReference>
<dbReference type="InterPro" id="IPR003783">
    <property type="entry name" value="Regulatory_RecX"/>
</dbReference>
<dbReference type="Gene3D" id="1.10.10.10">
    <property type="entry name" value="Winged helix-like DNA-binding domain superfamily/Winged helix DNA-binding domain"/>
    <property type="match status" value="2"/>
</dbReference>
<organism evidence="8 9">
    <name type="scientific">Candidatus Roizmanbacteria bacterium RIFCSPLOWO2_01_FULL_40_42</name>
    <dbReference type="NCBI Taxonomy" id="1802066"/>
    <lineage>
        <taxon>Bacteria</taxon>
        <taxon>Candidatus Roizmaniibacteriota</taxon>
    </lineage>
</organism>
<dbReference type="EMBL" id="MGAQ01000025">
    <property type="protein sequence ID" value="OGK49803.1"/>
    <property type="molecule type" value="Genomic_DNA"/>
</dbReference>
<dbReference type="AlphaFoldDB" id="A0A1F7J2G9"/>
<dbReference type="Pfam" id="PF21982">
    <property type="entry name" value="RecX_HTH1"/>
    <property type="match status" value="1"/>
</dbReference>
<dbReference type="Pfam" id="PF21981">
    <property type="entry name" value="RecX_HTH3"/>
    <property type="match status" value="1"/>
</dbReference>
<reference evidence="8 9" key="1">
    <citation type="journal article" date="2016" name="Nat. Commun.">
        <title>Thousands of microbial genomes shed light on interconnected biogeochemical processes in an aquifer system.</title>
        <authorList>
            <person name="Anantharaman K."/>
            <person name="Brown C.T."/>
            <person name="Hug L.A."/>
            <person name="Sharon I."/>
            <person name="Castelle C.J."/>
            <person name="Probst A.J."/>
            <person name="Thomas B.C."/>
            <person name="Singh A."/>
            <person name="Wilkins M.J."/>
            <person name="Karaoz U."/>
            <person name="Brodie E.L."/>
            <person name="Williams K.H."/>
            <person name="Hubbard S.S."/>
            <person name="Banfield J.F."/>
        </authorList>
    </citation>
    <scope>NUCLEOTIDE SEQUENCE [LARGE SCALE GENOMIC DNA]</scope>
</reference>
<dbReference type="InterPro" id="IPR053926">
    <property type="entry name" value="RecX_HTH_1st"/>
</dbReference>
<proteinExistence type="inferred from homology"/>
<evidence type="ECO:0000256" key="4">
    <source>
        <dbReference type="ARBA" id="ARBA00022490"/>
    </source>
</evidence>
<protein>
    <recommendedName>
        <fullName evidence="3 5">Regulatory protein RecX</fullName>
    </recommendedName>
</protein>
<keyword evidence="4 5" id="KW-0963">Cytoplasm</keyword>
<comment type="similarity">
    <text evidence="2 5">Belongs to the RecX family.</text>
</comment>
<comment type="function">
    <text evidence="5">Modulates RecA activity.</text>
</comment>
<evidence type="ECO:0000313" key="9">
    <source>
        <dbReference type="Proteomes" id="UP000178558"/>
    </source>
</evidence>
<dbReference type="GO" id="GO:0006282">
    <property type="term" value="P:regulation of DNA repair"/>
    <property type="evidence" value="ECO:0007669"/>
    <property type="project" value="UniProtKB-UniRule"/>
</dbReference>
<dbReference type="GO" id="GO:0005737">
    <property type="term" value="C:cytoplasm"/>
    <property type="evidence" value="ECO:0007669"/>
    <property type="project" value="UniProtKB-SubCell"/>
</dbReference>
<evidence type="ECO:0000256" key="1">
    <source>
        <dbReference type="ARBA" id="ARBA00004496"/>
    </source>
</evidence>
<feature type="domain" description="RecX third three-helical" evidence="6">
    <location>
        <begin position="108"/>
        <end position="151"/>
    </location>
</feature>
<evidence type="ECO:0000256" key="5">
    <source>
        <dbReference type="HAMAP-Rule" id="MF_01114"/>
    </source>
</evidence>
<dbReference type="InterPro" id="IPR053925">
    <property type="entry name" value="RecX_HTH_3rd"/>
</dbReference>
<evidence type="ECO:0000256" key="3">
    <source>
        <dbReference type="ARBA" id="ARBA00018111"/>
    </source>
</evidence>
<dbReference type="InterPro" id="IPR036388">
    <property type="entry name" value="WH-like_DNA-bd_sf"/>
</dbReference>